<evidence type="ECO:0000256" key="13">
    <source>
        <dbReference type="ARBA" id="ARBA00023212"/>
    </source>
</evidence>
<comment type="caution">
    <text evidence="20">The sequence shown here is derived from an EMBL/GenBank/DDBJ whole genome shotgun (WGS) entry which is preliminary data.</text>
</comment>
<evidence type="ECO:0000256" key="6">
    <source>
        <dbReference type="ARBA" id="ARBA00022490"/>
    </source>
</evidence>
<evidence type="ECO:0000256" key="8">
    <source>
        <dbReference type="ARBA" id="ARBA00022701"/>
    </source>
</evidence>
<feature type="compositionally biased region" description="Low complexity" evidence="19">
    <location>
        <begin position="290"/>
        <end position="301"/>
    </location>
</feature>
<feature type="compositionally biased region" description="Low complexity" evidence="19">
    <location>
        <begin position="49"/>
        <end position="88"/>
    </location>
</feature>
<feature type="compositionally biased region" description="Basic and acidic residues" evidence="19">
    <location>
        <begin position="269"/>
        <end position="289"/>
    </location>
</feature>
<comment type="subcellular location">
    <subcellularLocation>
        <location evidence="3">Chromosome</location>
        <location evidence="3">Centromere</location>
        <location evidence="3">Kinetochore</location>
    </subcellularLocation>
    <subcellularLocation>
        <location evidence="2">Cytoplasm</location>
        <location evidence="2">Cytoskeleton</location>
        <location evidence="2">Spindle</location>
    </subcellularLocation>
    <subcellularLocation>
        <location evidence="1">Nucleus</location>
    </subcellularLocation>
</comment>
<dbReference type="Proteomes" id="UP001182556">
    <property type="component" value="Unassembled WGS sequence"/>
</dbReference>
<dbReference type="GO" id="GO:0072686">
    <property type="term" value="C:mitotic spindle"/>
    <property type="evidence" value="ECO:0007669"/>
    <property type="project" value="InterPro"/>
</dbReference>
<dbReference type="InterPro" id="IPR013960">
    <property type="entry name" value="DASH_Duo1"/>
</dbReference>
<evidence type="ECO:0000256" key="19">
    <source>
        <dbReference type="SAM" id="MobiDB-lite"/>
    </source>
</evidence>
<keyword evidence="11" id="KW-0995">Kinetochore</keyword>
<evidence type="ECO:0000256" key="14">
    <source>
        <dbReference type="ARBA" id="ARBA00023242"/>
    </source>
</evidence>
<keyword evidence="6" id="KW-0963">Cytoplasm</keyword>
<keyword evidence="9" id="KW-0498">Mitosis</keyword>
<dbReference type="PANTHER" id="PTHR28216:SF1">
    <property type="entry name" value="DASH COMPLEX SUBUNIT DUO1"/>
    <property type="match status" value="1"/>
</dbReference>
<dbReference type="AlphaFoldDB" id="A0AAD9FUW3"/>
<reference evidence="20" key="1">
    <citation type="submission" date="2023-02" db="EMBL/GenBank/DDBJ databases">
        <title>Identification and recombinant expression of a fungal hydrolase from Papiliotrema laurentii that hydrolyzes apple cutin and clears colloidal polyester polyurethane.</title>
        <authorList>
            <consortium name="DOE Joint Genome Institute"/>
            <person name="Roman V.A."/>
            <person name="Bojanowski C."/>
            <person name="Crable B.R."/>
            <person name="Wagner D.N."/>
            <person name="Hung C.S."/>
            <person name="Nadeau L.J."/>
            <person name="Schratz L."/>
            <person name="Haridas S."/>
            <person name="Pangilinan J."/>
            <person name="Lipzen A."/>
            <person name="Na H."/>
            <person name="Yan M."/>
            <person name="Ng V."/>
            <person name="Grigoriev I.V."/>
            <person name="Spatafora J.W."/>
            <person name="Barlow D."/>
            <person name="Biffinger J."/>
            <person name="Kelley-Loughnane N."/>
            <person name="Varaljay V.A."/>
            <person name="Crookes-Goodson W.J."/>
        </authorList>
    </citation>
    <scope>NUCLEOTIDE SEQUENCE</scope>
    <source>
        <strain evidence="20">5307AH</strain>
    </source>
</reference>
<evidence type="ECO:0000256" key="16">
    <source>
        <dbReference type="ARBA" id="ARBA00023328"/>
    </source>
</evidence>
<evidence type="ECO:0000256" key="4">
    <source>
        <dbReference type="ARBA" id="ARBA00005366"/>
    </source>
</evidence>
<keyword evidence="8" id="KW-0493">Microtubule</keyword>
<proteinExistence type="inferred from homology"/>
<evidence type="ECO:0000256" key="10">
    <source>
        <dbReference type="ARBA" id="ARBA00022829"/>
    </source>
</evidence>
<organism evidence="20 21">
    <name type="scientific">Papiliotrema laurentii</name>
    <name type="common">Cryptococcus laurentii</name>
    <dbReference type="NCBI Taxonomy" id="5418"/>
    <lineage>
        <taxon>Eukaryota</taxon>
        <taxon>Fungi</taxon>
        <taxon>Dikarya</taxon>
        <taxon>Basidiomycota</taxon>
        <taxon>Agaricomycotina</taxon>
        <taxon>Tremellomycetes</taxon>
        <taxon>Tremellales</taxon>
        <taxon>Rhynchogastremaceae</taxon>
        <taxon>Papiliotrema</taxon>
    </lineage>
</organism>
<evidence type="ECO:0000313" key="21">
    <source>
        <dbReference type="Proteomes" id="UP001182556"/>
    </source>
</evidence>
<keyword evidence="7" id="KW-0132">Cell division</keyword>
<dbReference type="GO" id="GO:0051301">
    <property type="term" value="P:cell division"/>
    <property type="evidence" value="ECO:0007669"/>
    <property type="project" value="UniProtKB-KW"/>
</dbReference>
<evidence type="ECO:0000256" key="18">
    <source>
        <dbReference type="ARBA" id="ARBA00044358"/>
    </source>
</evidence>
<feature type="region of interest" description="Disordered" evidence="19">
    <location>
        <begin position="266"/>
        <end position="364"/>
    </location>
</feature>
<evidence type="ECO:0000256" key="15">
    <source>
        <dbReference type="ARBA" id="ARBA00023306"/>
    </source>
</evidence>
<evidence type="ECO:0000256" key="3">
    <source>
        <dbReference type="ARBA" id="ARBA00004629"/>
    </source>
</evidence>
<keyword evidence="16" id="KW-0137">Centromere</keyword>
<gene>
    <name evidence="20" type="ORF">DB88DRAFT_482647</name>
</gene>
<keyword evidence="13" id="KW-0206">Cytoskeleton</keyword>
<evidence type="ECO:0000313" key="20">
    <source>
        <dbReference type="EMBL" id="KAK1926672.1"/>
    </source>
</evidence>
<keyword evidence="21" id="KW-1185">Reference proteome</keyword>
<keyword evidence="15" id="KW-0131">Cell cycle</keyword>
<comment type="similarity">
    <text evidence="4">Belongs to the DASH complex DUO1 family.</text>
</comment>
<accession>A0AAD9FUW3</accession>
<evidence type="ECO:0000256" key="5">
    <source>
        <dbReference type="ARBA" id="ARBA00022454"/>
    </source>
</evidence>
<dbReference type="Pfam" id="PF08651">
    <property type="entry name" value="DASH_Duo1"/>
    <property type="match status" value="1"/>
</dbReference>
<evidence type="ECO:0000256" key="2">
    <source>
        <dbReference type="ARBA" id="ARBA00004186"/>
    </source>
</evidence>
<feature type="compositionally biased region" description="Acidic residues" evidence="19">
    <location>
        <begin position="135"/>
        <end position="155"/>
    </location>
</feature>
<feature type="compositionally biased region" description="Polar residues" evidence="19">
    <location>
        <begin position="324"/>
        <end position="334"/>
    </location>
</feature>
<evidence type="ECO:0000256" key="12">
    <source>
        <dbReference type="ARBA" id="ARBA00023054"/>
    </source>
</evidence>
<dbReference type="GO" id="GO:0007059">
    <property type="term" value="P:chromosome segregation"/>
    <property type="evidence" value="ECO:0007669"/>
    <property type="project" value="UniProtKB-KW"/>
</dbReference>
<dbReference type="GO" id="GO:0000278">
    <property type="term" value="P:mitotic cell cycle"/>
    <property type="evidence" value="ECO:0007669"/>
    <property type="project" value="InterPro"/>
</dbReference>
<name>A0AAD9FUW3_PAPLA</name>
<keyword evidence="12" id="KW-0175">Coiled coil</keyword>
<dbReference type="PANTHER" id="PTHR28216">
    <property type="entry name" value="DASH COMPLEX SUBUNIT DUO1"/>
    <property type="match status" value="1"/>
</dbReference>
<evidence type="ECO:0000256" key="7">
    <source>
        <dbReference type="ARBA" id="ARBA00022618"/>
    </source>
</evidence>
<evidence type="ECO:0000256" key="11">
    <source>
        <dbReference type="ARBA" id="ARBA00022838"/>
    </source>
</evidence>
<keyword evidence="5" id="KW-0158">Chromosome</keyword>
<keyword evidence="14" id="KW-0539">Nucleus</keyword>
<keyword evidence="10" id="KW-0159">Chromosome partition</keyword>
<feature type="region of interest" description="Disordered" evidence="19">
    <location>
        <begin position="1"/>
        <end position="168"/>
    </location>
</feature>
<dbReference type="EMBL" id="JAODAN010000002">
    <property type="protein sequence ID" value="KAK1926672.1"/>
    <property type="molecule type" value="Genomic_DNA"/>
</dbReference>
<dbReference type="GO" id="GO:0005874">
    <property type="term" value="C:microtubule"/>
    <property type="evidence" value="ECO:0007669"/>
    <property type="project" value="UniProtKB-KW"/>
</dbReference>
<protein>
    <recommendedName>
        <fullName evidence="17">DASH complex subunit DUO1</fullName>
    </recommendedName>
    <alternativeName>
        <fullName evidence="18">Outer kinetochore protein DUO1</fullName>
    </alternativeName>
</protein>
<dbReference type="GO" id="GO:0042729">
    <property type="term" value="C:DASH complex"/>
    <property type="evidence" value="ECO:0007669"/>
    <property type="project" value="InterPro"/>
</dbReference>
<evidence type="ECO:0000256" key="17">
    <source>
        <dbReference type="ARBA" id="ARBA00044152"/>
    </source>
</evidence>
<sequence length="364" mass="38803">MDSPLLPTLKRIPDMSGSPTGLMGQMSLEPMSPGDSFMFDHPPTTRPNASLGGSHSALGPSSSLSHHSSSLTSSSASSFQRSASASSSRQLLDEEAAWDETPQPRRTAPRFSLFAPGAHSQPAHSSRAASADNDGPLEEEEGEDEVQEGADDNDDVTIHQRPRVADAERDDKLRESLYELRQMNEVFDGFLIALEAARGHNERLASRVKETSALLDMYTAILGQQEHNLSLIRNPNWRGGLDDVRAAQEEEDRRFAEEQAALAAAEAARIAEEQRAADEAQRQREREAARAAAAQAPATRGGTRGRGVTRGLARGSGIPAPASRTGTARPSSATGVRKPSAGLGGQYSHVKGSGYGPGPRKPAV</sequence>
<evidence type="ECO:0000256" key="1">
    <source>
        <dbReference type="ARBA" id="ARBA00004123"/>
    </source>
</evidence>
<evidence type="ECO:0000256" key="9">
    <source>
        <dbReference type="ARBA" id="ARBA00022776"/>
    </source>
</evidence>